<evidence type="ECO:0000256" key="3">
    <source>
        <dbReference type="ARBA" id="ARBA00023774"/>
    </source>
</evidence>
<comment type="subunit">
    <text evidence="4">Homodimer. Interacts with CIPK.</text>
</comment>
<dbReference type="PANTHER" id="PTHR23056:SF98">
    <property type="entry name" value="CALCINEURIN B-LIKE PROTEIN"/>
    <property type="match status" value="1"/>
</dbReference>
<evidence type="ECO:0000256" key="2">
    <source>
        <dbReference type="ARBA" id="ARBA00022837"/>
    </source>
</evidence>
<dbReference type="InterPro" id="IPR011992">
    <property type="entry name" value="EF-hand-dom_pair"/>
</dbReference>
<feature type="domain" description="EF-hand" evidence="6">
    <location>
        <begin position="220"/>
        <end position="248"/>
    </location>
</feature>
<keyword evidence="5" id="KW-0812">Transmembrane</keyword>
<keyword evidence="4 5" id="KW-0472">Membrane</keyword>
<dbReference type="CDD" id="cd00051">
    <property type="entry name" value="EFh"/>
    <property type="match status" value="1"/>
</dbReference>
<dbReference type="PROSITE" id="PS50222">
    <property type="entry name" value="EF_HAND_2"/>
    <property type="match status" value="3"/>
</dbReference>
<evidence type="ECO:0000259" key="6">
    <source>
        <dbReference type="PROSITE" id="PS50222"/>
    </source>
</evidence>
<keyword evidence="2 4" id="KW-0106">Calcium</keyword>
<comment type="similarity">
    <text evidence="3 4">Belongs to the calcineurin regulatory subunit family.</text>
</comment>
<gene>
    <name evidence="7" type="ORF">DKX38_003933</name>
</gene>
<dbReference type="InterPro" id="IPR045198">
    <property type="entry name" value="CNBL1-10"/>
</dbReference>
<dbReference type="EMBL" id="VDCV01000003">
    <property type="protein sequence ID" value="KAB5563879.1"/>
    <property type="molecule type" value="Genomic_DNA"/>
</dbReference>
<name>A0A5N5N9I4_9ROSI</name>
<dbReference type="GO" id="GO:0019722">
    <property type="term" value="P:calcium-mediated signaling"/>
    <property type="evidence" value="ECO:0007669"/>
    <property type="project" value="UniProtKB-UniRule"/>
</dbReference>
<dbReference type="PROSITE" id="PS00018">
    <property type="entry name" value="EF_HAND_1"/>
    <property type="match status" value="1"/>
</dbReference>
<dbReference type="GO" id="GO:0016020">
    <property type="term" value="C:membrane"/>
    <property type="evidence" value="ECO:0007669"/>
    <property type="project" value="UniProtKB-SubCell"/>
</dbReference>
<dbReference type="PANTHER" id="PTHR23056">
    <property type="entry name" value="CALCINEURIN B"/>
    <property type="match status" value="1"/>
</dbReference>
<reference evidence="8" key="1">
    <citation type="journal article" date="2019" name="Gigascience">
        <title>De novo genome assembly of the endangered Acer yangbiense, a plant species with extremely small populations endemic to Yunnan Province, China.</title>
        <authorList>
            <person name="Yang J."/>
            <person name="Wariss H.M."/>
            <person name="Tao L."/>
            <person name="Zhang R."/>
            <person name="Yun Q."/>
            <person name="Hollingsworth P."/>
            <person name="Dao Z."/>
            <person name="Luo G."/>
            <person name="Guo H."/>
            <person name="Ma Y."/>
            <person name="Sun W."/>
        </authorList>
    </citation>
    <scope>NUCLEOTIDE SEQUENCE [LARGE SCALE GENOMIC DNA]</scope>
    <source>
        <strain evidence="8">cv. br00</strain>
    </source>
</reference>
<comment type="caution">
    <text evidence="7">The sequence shown here is derived from an EMBL/GenBank/DDBJ whole genome shotgun (WGS) entry which is preliminary data.</text>
</comment>
<comment type="function">
    <text evidence="4">Acts as a calcium sensor. CBL proteins interact with CIPK serine-threonine protein kinases. Binding of a CBL protein to the regulatory NAF domain of a CIPK protein lead to the activation of the kinase in a calcium-dependent manner.</text>
</comment>
<feature type="domain" description="EF-hand" evidence="6">
    <location>
        <begin position="101"/>
        <end position="136"/>
    </location>
</feature>
<dbReference type="Gene3D" id="1.10.238.10">
    <property type="entry name" value="EF-hand"/>
    <property type="match status" value="1"/>
</dbReference>
<evidence type="ECO:0000256" key="4">
    <source>
        <dbReference type="RuleBase" id="RU369080"/>
    </source>
</evidence>
<dbReference type="GO" id="GO:0019900">
    <property type="term" value="F:kinase binding"/>
    <property type="evidence" value="ECO:0007669"/>
    <property type="project" value="UniProtKB-UniRule"/>
</dbReference>
<dbReference type="SMART" id="SM00054">
    <property type="entry name" value="EFh"/>
    <property type="match status" value="3"/>
</dbReference>
<keyword evidence="4" id="KW-0479">Metal-binding</keyword>
<protein>
    <recommendedName>
        <fullName evidence="4">Calcineurin B-like protein</fullName>
    </recommendedName>
</protein>
<feature type="domain" description="EF-hand" evidence="6">
    <location>
        <begin position="138"/>
        <end position="173"/>
    </location>
</feature>
<sequence>MDSSSSSLAISERICAVFIPLIGIIQAVVLSFTACFDQHLPPKKLQYTIDDLRKIASKTLFTVNEVEALLDLFKKLSSSIIDDGLIHKEELKLALLKTPASDNLILDRLFALFDEKKNGAIEFEEFVHVLDVFHPRAPLEAKIDFAFRLYDLRQTGFIEREEVRQMLNAILMESELQISAESLELIIDKVKKAGFYARIRSLCASFPSKLLTFTVLVGLKTFADADADRDGRINKVEWKAFATQHPNLLKNMTLPCLRDLTWIGFNASNEEERCGTYGSLSPKTSIGSEMSFCTSKSVLERPSLIWCVNSFCRDITTMFPSFIFNTEVED</sequence>
<proteinExistence type="inferred from homology"/>
<feature type="transmembrane region" description="Helical" evidence="5">
    <location>
        <begin position="14"/>
        <end position="34"/>
    </location>
</feature>
<dbReference type="InterPro" id="IPR002048">
    <property type="entry name" value="EF_hand_dom"/>
</dbReference>
<dbReference type="GO" id="GO:0005509">
    <property type="term" value="F:calcium ion binding"/>
    <property type="evidence" value="ECO:0007669"/>
    <property type="project" value="UniProtKB-UniRule"/>
</dbReference>
<keyword evidence="1 4" id="KW-0677">Repeat</keyword>
<organism evidence="7 8">
    <name type="scientific">Salix brachista</name>
    <dbReference type="NCBI Taxonomy" id="2182728"/>
    <lineage>
        <taxon>Eukaryota</taxon>
        <taxon>Viridiplantae</taxon>
        <taxon>Streptophyta</taxon>
        <taxon>Embryophyta</taxon>
        <taxon>Tracheophyta</taxon>
        <taxon>Spermatophyta</taxon>
        <taxon>Magnoliopsida</taxon>
        <taxon>eudicotyledons</taxon>
        <taxon>Gunneridae</taxon>
        <taxon>Pentapetalae</taxon>
        <taxon>rosids</taxon>
        <taxon>fabids</taxon>
        <taxon>Malpighiales</taxon>
        <taxon>Salicaceae</taxon>
        <taxon>Saliceae</taxon>
        <taxon>Salix</taxon>
    </lineage>
</organism>
<keyword evidence="8" id="KW-1185">Reference proteome</keyword>
<dbReference type="AlphaFoldDB" id="A0A5N5N9I4"/>
<evidence type="ECO:0000313" key="7">
    <source>
        <dbReference type="EMBL" id="KAB5563879.1"/>
    </source>
</evidence>
<evidence type="ECO:0000256" key="5">
    <source>
        <dbReference type="SAM" id="Phobius"/>
    </source>
</evidence>
<dbReference type="Pfam" id="PF13202">
    <property type="entry name" value="EF-hand_5"/>
    <property type="match status" value="2"/>
</dbReference>
<dbReference type="InterPro" id="IPR018247">
    <property type="entry name" value="EF_Hand_1_Ca_BS"/>
</dbReference>
<evidence type="ECO:0000256" key="1">
    <source>
        <dbReference type="ARBA" id="ARBA00022737"/>
    </source>
</evidence>
<accession>A0A5N5N9I4</accession>
<dbReference type="Proteomes" id="UP000326939">
    <property type="component" value="Chromosome 3"/>
</dbReference>
<dbReference type="FunFam" id="1.10.238.10:FF:000073">
    <property type="entry name" value="calcineurin B-like protein 3"/>
    <property type="match status" value="1"/>
</dbReference>
<keyword evidence="5" id="KW-1133">Transmembrane helix</keyword>
<dbReference type="SUPFAM" id="SSF47473">
    <property type="entry name" value="EF-hand"/>
    <property type="match status" value="1"/>
</dbReference>
<comment type="subcellular location">
    <subcellularLocation>
        <location evidence="4">Membrane</location>
    </subcellularLocation>
</comment>
<evidence type="ECO:0000313" key="8">
    <source>
        <dbReference type="Proteomes" id="UP000326939"/>
    </source>
</evidence>
<dbReference type="PRINTS" id="PR00450">
    <property type="entry name" value="RECOVERIN"/>
</dbReference>